<gene>
    <name evidence="1" type="ordered locus">AciX8_3919</name>
</gene>
<name>G8P256_GRAMM</name>
<evidence type="ECO:0000313" key="1">
    <source>
        <dbReference type="EMBL" id="AEU38202.1"/>
    </source>
</evidence>
<proteinExistence type="predicted"/>
<dbReference type="KEGG" id="gma:AciX8_3919"/>
<reference evidence="1 2" key="1">
    <citation type="submission" date="2011-11" db="EMBL/GenBank/DDBJ databases">
        <title>Complete sequence of Granulicella mallensis MP5ACTX8.</title>
        <authorList>
            <consortium name="US DOE Joint Genome Institute"/>
            <person name="Lucas S."/>
            <person name="Copeland A."/>
            <person name="Lapidus A."/>
            <person name="Cheng J.-F."/>
            <person name="Goodwin L."/>
            <person name="Pitluck S."/>
            <person name="Peters L."/>
            <person name="Lu M."/>
            <person name="Detter J.C."/>
            <person name="Han C."/>
            <person name="Tapia R."/>
            <person name="Land M."/>
            <person name="Hauser L."/>
            <person name="Kyrpides N."/>
            <person name="Ivanova N."/>
            <person name="Mikhailova N."/>
            <person name="Pagani I."/>
            <person name="Rawat S."/>
            <person name="Mannisto M."/>
            <person name="Haggblom M."/>
            <person name="Woyke T."/>
        </authorList>
    </citation>
    <scope>NUCLEOTIDE SEQUENCE [LARGE SCALE GENOMIC DNA]</scope>
    <source>
        <strain evidence="2">ATCC BAA-1857 / DSM 23137 / MP5ACTX8</strain>
    </source>
</reference>
<protein>
    <submittedName>
        <fullName evidence="1">Uncharacterized protein</fullName>
    </submittedName>
</protein>
<dbReference type="Proteomes" id="UP000007113">
    <property type="component" value="Chromosome"/>
</dbReference>
<dbReference type="HOGENOM" id="CLU_1945729_0_0_0"/>
<evidence type="ECO:0000313" key="2">
    <source>
        <dbReference type="Proteomes" id="UP000007113"/>
    </source>
</evidence>
<accession>G8P256</accession>
<dbReference type="AlphaFoldDB" id="G8P256"/>
<keyword evidence="2" id="KW-1185">Reference proteome</keyword>
<dbReference type="EMBL" id="CP003130">
    <property type="protein sequence ID" value="AEU38202.1"/>
    <property type="molecule type" value="Genomic_DNA"/>
</dbReference>
<sequence length="129" mass="14752">MDTKRLSCGGDDLSCQLEWRYFLSFYPAGLGIVVSLLDPPPKSIRGLKGFIEFHGHESGDPRTTIQDHGKMGTVYAEMFCQSGDGHRFAHIFAKEFAGVCWIVHHLYSVVTHYTLRKDIRLNVKYNRME</sequence>
<organism evidence="1 2">
    <name type="scientific">Granulicella mallensis (strain ATCC BAA-1857 / DSM 23137 / MP5ACTX8)</name>
    <dbReference type="NCBI Taxonomy" id="682795"/>
    <lineage>
        <taxon>Bacteria</taxon>
        <taxon>Pseudomonadati</taxon>
        <taxon>Acidobacteriota</taxon>
        <taxon>Terriglobia</taxon>
        <taxon>Terriglobales</taxon>
        <taxon>Acidobacteriaceae</taxon>
        <taxon>Granulicella</taxon>
    </lineage>
</organism>